<dbReference type="Proteomes" id="UP001205910">
    <property type="component" value="Unassembled WGS sequence"/>
</dbReference>
<comment type="caution">
    <text evidence="10">The sequence shown here is derived from an EMBL/GenBank/DDBJ whole genome shotgun (WGS) entry which is preliminary data.</text>
</comment>
<comment type="subcellular location">
    <subcellularLocation>
        <location evidence="1">Secreted</location>
        <location evidence="1">Cell wall</location>
        <topology evidence="1">Peptidoglycan-anchor</topology>
    </subcellularLocation>
</comment>
<feature type="compositionally biased region" description="Basic and acidic residues" evidence="6">
    <location>
        <begin position="355"/>
        <end position="379"/>
    </location>
</feature>
<dbReference type="InterPro" id="IPR008966">
    <property type="entry name" value="Adhesion_dom_sf"/>
</dbReference>
<keyword evidence="7" id="KW-0472">Membrane</keyword>
<keyword evidence="7" id="KW-1133">Transmembrane helix</keyword>
<gene>
    <name evidence="10" type="ORF">CULCOIPH005_16700</name>
</gene>
<evidence type="ECO:0000256" key="4">
    <source>
        <dbReference type="ARBA" id="ARBA00022729"/>
    </source>
</evidence>
<feature type="compositionally biased region" description="Acidic residues" evidence="6">
    <location>
        <begin position="239"/>
        <end position="257"/>
    </location>
</feature>
<evidence type="ECO:0000256" key="6">
    <source>
        <dbReference type="SAM" id="MobiDB-lite"/>
    </source>
</evidence>
<evidence type="ECO:0000313" key="11">
    <source>
        <dbReference type="Proteomes" id="UP001205910"/>
    </source>
</evidence>
<feature type="region of interest" description="Disordered" evidence="6">
    <location>
        <begin position="334"/>
        <end position="438"/>
    </location>
</feature>
<keyword evidence="5" id="KW-0572">Peptidoglycan-anchor</keyword>
<feature type="compositionally biased region" description="Basic and acidic residues" evidence="6">
    <location>
        <begin position="297"/>
        <end position="314"/>
    </location>
</feature>
<keyword evidence="7" id="KW-0812">Transmembrane</keyword>
<dbReference type="Gene3D" id="2.60.40.1280">
    <property type="match status" value="1"/>
</dbReference>
<evidence type="ECO:0000256" key="5">
    <source>
        <dbReference type="ARBA" id="ARBA00023088"/>
    </source>
</evidence>
<proteinExistence type="predicted"/>
<feature type="region of interest" description="Disordered" evidence="6">
    <location>
        <begin position="285"/>
        <end position="317"/>
    </location>
</feature>
<evidence type="ECO:0000259" key="9">
    <source>
        <dbReference type="Pfam" id="PF17961"/>
    </source>
</evidence>
<accession>A0ABD0BLL6</accession>
<feature type="signal peptide" evidence="8">
    <location>
        <begin position="1"/>
        <end position="31"/>
    </location>
</feature>
<feature type="domain" description="SDR-like Ig" evidence="9">
    <location>
        <begin position="91"/>
        <end position="156"/>
    </location>
</feature>
<feature type="chain" id="PRO_5044744262" description="SDR-like Ig domain-containing protein" evidence="8">
    <location>
        <begin position="32"/>
        <end position="486"/>
    </location>
</feature>
<evidence type="ECO:0000313" key="10">
    <source>
        <dbReference type="EMBL" id="GJJ43481.1"/>
    </source>
</evidence>
<name>A0ABD0BLL6_CORUL</name>
<feature type="compositionally biased region" description="Basic and acidic residues" evidence="6">
    <location>
        <begin position="336"/>
        <end position="347"/>
    </location>
</feature>
<keyword evidence="4 8" id="KW-0732">Signal</keyword>
<evidence type="ECO:0000256" key="2">
    <source>
        <dbReference type="ARBA" id="ARBA00022512"/>
    </source>
</evidence>
<evidence type="ECO:0000256" key="7">
    <source>
        <dbReference type="SAM" id="Phobius"/>
    </source>
</evidence>
<dbReference type="RefSeq" id="WP_014836781.1">
    <property type="nucleotide sequence ID" value="NZ_AP019662.1"/>
</dbReference>
<dbReference type="SUPFAM" id="SSF49401">
    <property type="entry name" value="Bacterial adhesins"/>
    <property type="match status" value="1"/>
</dbReference>
<feature type="compositionally biased region" description="Basic and acidic residues" evidence="6">
    <location>
        <begin position="405"/>
        <end position="425"/>
    </location>
</feature>
<dbReference type="InterPro" id="IPR041171">
    <property type="entry name" value="SDR_Ig"/>
</dbReference>
<evidence type="ECO:0000256" key="8">
    <source>
        <dbReference type="SAM" id="SignalP"/>
    </source>
</evidence>
<organism evidence="10 11">
    <name type="scientific">Corynebacterium ulcerans</name>
    <dbReference type="NCBI Taxonomy" id="65058"/>
    <lineage>
        <taxon>Bacteria</taxon>
        <taxon>Bacillati</taxon>
        <taxon>Actinomycetota</taxon>
        <taxon>Actinomycetes</taxon>
        <taxon>Mycobacteriales</taxon>
        <taxon>Corynebacteriaceae</taxon>
        <taxon>Corynebacterium</taxon>
    </lineage>
</organism>
<evidence type="ECO:0000256" key="1">
    <source>
        <dbReference type="ARBA" id="ARBA00004168"/>
    </source>
</evidence>
<protein>
    <recommendedName>
        <fullName evidence="9">SDR-like Ig domain-containing protein</fullName>
    </recommendedName>
</protein>
<dbReference type="EMBL" id="BQFK01000004">
    <property type="protein sequence ID" value="GJJ43481.1"/>
    <property type="molecule type" value="Genomic_DNA"/>
</dbReference>
<keyword evidence="2" id="KW-0134">Cell wall</keyword>
<dbReference type="InterPro" id="IPR011252">
    <property type="entry name" value="Fibrogen-bd_dom1"/>
</dbReference>
<dbReference type="Pfam" id="PF17961">
    <property type="entry name" value="Big_8"/>
    <property type="match status" value="1"/>
</dbReference>
<feature type="transmembrane region" description="Helical" evidence="7">
    <location>
        <begin position="456"/>
        <end position="482"/>
    </location>
</feature>
<feature type="region of interest" description="Disordered" evidence="6">
    <location>
        <begin position="193"/>
        <end position="261"/>
    </location>
</feature>
<keyword evidence="3" id="KW-0964">Secreted</keyword>
<reference evidence="10 11" key="1">
    <citation type="submission" date="2021-11" db="EMBL/GenBank/DDBJ databases">
        <title>Whole genome sequences of diphtheriae toxin producing Corynebacterium ulcerans isolates from cats in Osaka, Japan.</title>
        <authorList>
            <person name="Umeda K."/>
            <person name="Hirai Y."/>
        </authorList>
    </citation>
    <scope>NUCLEOTIDE SEQUENCE [LARGE SCALE GENOMIC DNA]</scope>
    <source>
        <strain evidence="10 11">12109B-1</strain>
    </source>
</reference>
<dbReference type="AlphaFoldDB" id="A0ABD0BLL6"/>
<sequence length="486" mass="52160">MGARRVRDAAKVGFVGSLACIAVAFSAPAMAHNAPEIVSVSLATPGPLRALEPGRASDRSASITDVKVFPKGEQGSREFHVEEGHLVGIAIEWKDVVGIREGDTIQYQLPKQLDIGGPLTFEIPDRALNRVIAQGVIDANNYLRITFNKEIAGQTSSGHLTVNAPVLQSGSVGPSILDLGRFGQALVHVDPKSPEMNDLATKKSYSSDMEGDWFPSAEESDRMPAADTFSEDPFKDVTEPDEEYPEDEPEGEEEPGDFVDAPLDVLDPDAPPMAVIEPGLPLPLISDGGRPLPTAPQKKEPRVSVEASGEEKFTNSDADVSGLASLLDLLGEEDAKETRAERPHRIFEPILPGGRKLEGDRAQHPELRGRQEAPGREPHMIPAPQEGASSEAHPRHSDVSVQVDAGRDKSGKPTKEVKVVDKEPQHTAMAEPRPMAGGPWVFPGEMHIMREAQGEFMGGMLPTALAFNAIGFIAIAGGIAVLRKVK</sequence>
<evidence type="ECO:0000256" key="3">
    <source>
        <dbReference type="ARBA" id="ARBA00022525"/>
    </source>
</evidence>